<protein>
    <recommendedName>
        <fullName evidence="7">HlyD family secretion protein</fullName>
    </recommendedName>
</protein>
<dbReference type="KEGG" id="byl:A4V09_17750"/>
<dbReference type="Gene3D" id="2.40.420.20">
    <property type="match status" value="1"/>
</dbReference>
<evidence type="ECO:0008006" key="7">
    <source>
        <dbReference type="Google" id="ProtNLM"/>
    </source>
</evidence>
<name>A0A1C7ICM0_9FIRM</name>
<dbReference type="EMBL" id="CP015405">
    <property type="protein sequence ID" value="ANU77426.1"/>
    <property type="molecule type" value="Genomic_DNA"/>
</dbReference>
<feature type="compositionally biased region" description="Polar residues" evidence="3">
    <location>
        <begin position="188"/>
        <end position="199"/>
    </location>
</feature>
<dbReference type="AlphaFoldDB" id="A0A1C7ICM0"/>
<feature type="chain" id="PRO_5008887896" description="HlyD family secretion protein" evidence="4">
    <location>
        <begin position="26"/>
        <end position="488"/>
    </location>
</feature>
<evidence type="ECO:0000313" key="5">
    <source>
        <dbReference type="EMBL" id="ANU77426.1"/>
    </source>
</evidence>
<evidence type="ECO:0000256" key="2">
    <source>
        <dbReference type="ARBA" id="ARBA00023054"/>
    </source>
</evidence>
<reference evidence="5" key="1">
    <citation type="submission" date="2017-04" db="EMBL/GenBank/DDBJ databases">
        <title>Complete Genome Sequences of Twelve Strains of a Stable Defined Moderately Diverse Mouse Microbiota 2 (sDMDMm2).</title>
        <authorList>
            <person name="Uchimura Y."/>
            <person name="Wyss M."/>
            <person name="Brugiroux S."/>
            <person name="Limenitakis J.P."/>
            <person name="Stecher B."/>
            <person name="McCoy K.D."/>
            <person name="Macpherson A.J."/>
        </authorList>
    </citation>
    <scope>NUCLEOTIDE SEQUENCE</scope>
    <source>
        <strain evidence="5">YL58</strain>
    </source>
</reference>
<evidence type="ECO:0000256" key="3">
    <source>
        <dbReference type="SAM" id="MobiDB-lite"/>
    </source>
</evidence>
<sequence>MKKKAGKAVIYFLVLMLCCTVAARAASSITVAKVKTTKVGKGVLTQLVTGSGTVTAKEQYSQSLPEGQKVKKVLVKPQTAVEAGQALVQLDMDYLAEKIEEKNREIEKLKLQLEQQKLAGQEDARTPETALAQIALNNAEILLDQAQADYDQAAAEYESLANNPPAADSGQAQDSGLSGDQGEGSDTAGETSQSGNSSGAGEYEQWEQEVQAAKDKMQSAADTLNSQAISYNQAVEQYNLASQNEANAQQNEEKKQRSNSLTVEGVQVDIEGAEAALKKLTDIQNVEGIVSAASSGIFQSAGVTEGTVTAGTEQIIIASQAAEVKGIIDQADVGKIQEGDKINIKFSGNTETLEVKAERFEQASAQETPSQEGAGQAESGGMVWYGQVGEKQLKTGTPFTYEVSKESGSYEQVIPLSALHQVQGQTCVLTAEVRDGILGQVYTAVSVPVTVLDKDEKYAAVKSAINQKSLIITESSKYVEEGNQVRLE</sequence>
<dbReference type="InterPro" id="IPR050465">
    <property type="entry name" value="UPF0194_transport"/>
</dbReference>
<accession>A0A1C7ICM0</accession>
<keyword evidence="6" id="KW-1185">Reference proteome</keyword>
<dbReference type="PANTHER" id="PTHR32347">
    <property type="entry name" value="EFFLUX SYSTEM COMPONENT YKNX-RELATED"/>
    <property type="match status" value="1"/>
</dbReference>
<proteinExistence type="predicted"/>
<dbReference type="OrthoDB" id="1976315at2"/>
<evidence type="ECO:0000256" key="4">
    <source>
        <dbReference type="SAM" id="SignalP"/>
    </source>
</evidence>
<comment type="subcellular location">
    <subcellularLocation>
        <location evidence="1">Cell envelope</location>
    </subcellularLocation>
</comment>
<dbReference type="RefSeq" id="WP_065543554.1">
    <property type="nucleotide sequence ID" value="NZ_CP015405.2"/>
</dbReference>
<dbReference type="GO" id="GO:0030313">
    <property type="term" value="C:cell envelope"/>
    <property type="evidence" value="ECO:0007669"/>
    <property type="project" value="UniProtKB-SubCell"/>
</dbReference>
<gene>
    <name evidence="5" type="ORF">A4V09_17750</name>
</gene>
<feature type="region of interest" description="Disordered" evidence="3">
    <location>
        <begin position="161"/>
        <end position="219"/>
    </location>
</feature>
<keyword evidence="4" id="KW-0732">Signal</keyword>
<evidence type="ECO:0000256" key="1">
    <source>
        <dbReference type="ARBA" id="ARBA00004196"/>
    </source>
</evidence>
<dbReference type="PANTHER" id="PTHR32347:SF14">
    <property type="entry name" value="EFFLUX SYSTEM COMPONENT YKNX-RELATED"/>
    <property type="match status" value="1"/>
</dbReference>
<evidence type="ECO:0000313" key="6">
    <source>
        <dbReference type="Proteomes" id="UP000092574"/>
    </source>
</evidence>
<dbReference type="STRING" id="1796616.A4V09_17750"/>
<keyword evidence="2" id="KW-0175">Coiled coil</keyword>
<dbReference type="Proteomes" id="UP000092574">
    <property type="component" value="Chromosome"/>
</dbReference>
<feature type="signal peptide" evidence="4">
    <location>
        <begin position="1"/>
        <end position="25"/>
    </location>
</feature>
<organism evidence="5 6">
    <name type="scientific">Blautia pseudococcoides</name>
    <dbReference type="NCBI Taxonomy" id="1796616"/>
    <lineage>
        <taxon>Bacteria</taxon>
        <taxon>Bacillati</taxon>
        <taxon>Bacillota</taxon>
        <taxon>Clostridia</taxon>
        <taxon>Lachnospirales</taxon>
        <taxon>Lachnospiraceae</taxon>
        <taxon>Blautia</taxon>
    </lineage>
</organism>